<dbReference type="InterPro" id="IPR000008">
    <property type="entry name" value="C2_dom"/>
</dbReference>
<dbReference type="PANTHER" id="PTHR32246">
    <property type="entry name" value="INGRESSION PROTEIN FIC1"/>
    <property type="match status" value="1"/>
</dbReference>
<sequence length="261" mass="29190">MAKIRVEICLISARGLQRSSSLWKLQWFAVGWIDPKSKYCTKIDTSGSTNPTWRTKFSALIDDSESYWQGLALHVEVYSRDSIFLREKLQGTAVIMLKEFLAKYMPIKKSEATKNGLEQVGSFQLRKNSSGKAQGFVDVSIRISEEESFKDHKEFSSYPGNGEGFQLTGEANDISFGTGSDQYSSRPYLMAPSHHAEPYPQPHMTSDYNPHPMSNHATSEANPSSVSGTSYRPPPPPPPHLLMWVICLLFFPETANCQAIG</sequence>
<feature type="domain" description="C2" evidence="2">
    <location>
        <begin position="1"/>
        <end position="111"/>
    </location>
</feature>
<dbReference type="SMART" id="SM00239">
    <property type="entry name" value="C2"/>
    <property type="match status" value="1"/>
</dbReference>
<dbReference type="PROSITE" id="PS50004">
    <property type="entry name" value="C2"/>
    <property type="match status" value="1"/>
</dbReference>
<evidence type="ECO:0000313" key="3">
    <source>
        <dbReference type="EMBL" id="PIA46171.1"/>
    </source>
</evidence>
<dbReference type="Proteomes" id="UP000230069">
    <property type="component" value="Unassembled WGS sequence"/>
</dbReference>
<accession>A0A2G5DRL9</accession>
<protein>
    <recommendedName>
        <fullName evidence="2">C2 domain-containing protein</fullName>
    </recommendedName>
</protein>
<dbReference type="PANTHER" id="PTHR32246:SF15">
    <property type="entry name" value="CALCIUM-DEPENDENT LIPID-BINDING (CALB DOMAIN) FAMILY PROTEIN"/>
    <property type="match status" value="1"/>
</dbReference>
<name>A0A2G5DRL9_AQUCA</name>
<evidence type="ECO:0000256" key="1">
    <source>
        <dbReference type="SAM" id="MobiDB-lite"/>
    </source>
</evidence>
<dbReference type="GO" id="GO:0006952">
    <property type="term" value="P:defense response"/>
    <property type="evidence" value="ECO:0007669"/>
    <property type="project" value="InterPro"/>
</dbReference>
<dbReference type="FunCoup" id="A0A2G5DRL9">
    <property type="interactions" value="738"/>
</dbReference>
<reference evidence="3 4" key="1">
    <citation type="submission" date="2017-09" db="EMBL/GenBank/DDBJ databases">
        <title>WGS assembly of Aquilegia coerulea Goldsmith.</title>
        <authorList>
            <person name="Hodges S."/>
            <person name="Kramer E."/>
            <person name="Nordborg M."/>
            <person name="Tomkins J."/>
            <person name="Borevitz J."/>
            <person name="Derieg N."/>
            <person name="Yan J."/>
            <person name="Mihaltcheva S."/>
            <person name="Hayes R.D."/>
            <person name="Rokhsar D."/>
        </authorList>
    </citation>
    <scope>NUCLEOTIDE SEQUENCE [LARGE SCALE GENOMIC DNA]</scope>
    <source>
        <strain evidence="4">cv. Goldsmith</strain>
    </source>
</reference>
<dbReference type="InParanoid" id="A0A2G5DRL9"/>
<gene>
    <name evidence="3" type="ORF">AQUCO_01600439v1</name>
</gene>
<dbReference type="InterPro" id="IPR035892">
    <property type="entry name" value="C2_domain_sf"/>
</dbReference>
<dbReference type="OrthoDB" id="1910234at2759"/>
<dbReference type="EMBL" id="KZ305033">
    <property type="protein sequence ID" value="PIA46171.1"/>
    <property type="molecule type" value="Genomic_DNA"/>
</dbReference>
<feature type="compositionally biased region" description="Polar residues" evidence="1">
    <location>
        <begin position="215"/>
        <end position="230"/>
    </location>
</feature>
<dbReference type="Pfam" id="PF00168">
    <property type="entry name" value="C2"/>
    <property type="match status" value="1"/>
</dbReference>
<dbReference type="STRING" id="218851.A0A2G5DRL9"/>
<feature type="region of interest" description="Disordered" evidence="1">
    <location>
        <begin position="192"/>
        <end position="234"/>
    </location>
</feature>
<organism evidence="3 4">
    <name type="scientific">Aquilegia coerulea</name>
    <name type="common">Rocky mountain columbine</name>
    <dbReference type="NCBI Taxonomy" id="218851"/>
    <lineage>
        <taxon>Eukaryota</taxon>
        <taxon>Viridiplantae</taxon>
        <taxon>Streptophyta</taxon>
        <taxon>Embryophyta</taxon>
        <taxon>Tracheophyta</taxon>
        <taxon>Spermatophyta</taxon>
        <taxon>Magnoliopsida</taxon>
        <taxon>Ranunculales</taxon>
        <taxon>Ranunculaceae</taxon>
        <taxon>Thalictroideae</taxon>
        <taxon>Aquilegia</taxon>
    </lineage>
</organism>
<dbReference type="InterPro" id="IPR044750">
    <property type="entry name" value="C2_SRC2/BAP"/>
</dbReference>
<dbReference type="SUPFAM" id="SSF49562">
    <property type="entry name" value="C2 domain (Calcium/lipid-binding domain, CaLB)"/>
    <property type="match status" value="1"/>
</dbReference>
<keyword evidence="4" id="KW-1185">Reference proteome</keyword>
<evidence type="ECO:0000313" key="4">
    <source>
        <dbReference type="Proteomes" id="UP000230069"/>
    </source>
</evidence>
<dbReference type="Gene3D" id="2.60.40.150">
    <property type="entry name" value="C2 domain"/>
    <property type="match status" value="1"/>
</dbReference>
<evidence type="ECO:0000259" key="2">
    <source>
        <dbReference type="PROSITE" id="PS50004"/>
    </source>
</evidence>
<proteinExistence type="predicted"/>
<dbReference type="CDD" id="cd04051">
    <property type="entry name" value="C2_SRC2_like"/>
    <property type="match status" value="1"/>
</dbReference>
<dbReference type="AlphaFoldDB" id="A0A2G5DRL9"/>